<dbReference type="RefSeq" id="WP_125485997.1">
    <property type="nucleotide sequence ID" value="NZ_RSDW01000001.1"/>
</dbReference>
<gene>
    <name evidence="1" type="ORF">EDE15_3050</name>
</gene>
<reference evidence="1 2" key="1">
    <citation type="submission" date="2018-12" db="EMBL/GenBank/DDBJ databases">
        <title>Sequencing of bacterial isolates from soil warming experiment in Harvard Forest, Massachusetts, USA.</title>
        <authorList>
            <person name="Deangelis K."/>
        </authorList>
    </citation>
    <scope>NUCLEOTIDE SEQUENCE [LARGE SCALE GENOMIC DNA]</scope>
    <source>
        <strain evidence="1 2">EB153</strain>
    </source>
</reference>
<protein>
    <submittedName>
        <fullName evidence="1">Uncharacterized protein</fullName>
    </submittedName>
</protein>
<evidence type="ECO:0000313" key="2">
    <source>
        <dbReference type="Proteomes" id="UP000269669"/>
    </source>
</evidence>
<keyword evidence="2" id="KW-1185">Reference proteome</keyword>
<evidence type="ECO:0000313" key="1">
    <source>
        <dbReference type="EMBL" id="RSL17515.1"/>
    </source>
</evidence>
<name>A0A428MKQ2_9BACT</name>
<dbReference type="EMBL" id="RSDW01000001">
    <property type="protein sequence ID" value="RSL17515.1"/>
    <property type="molecule type" value="Genomic_DNA"/>
</dbReference>
<organism evidence="1 2">
    <name type="scientific">Edaphobacter aggregans</name>
    <dbReference type="NCBI Taxonomy" id="570835"/>
    <lineage>
        <taxon>Bacteria</taxon>
        <taxon>Pseudomonadati</taxon>
        <taxon>Acidobacteriota</taxon>
        <taxon>Terriglobia</taxon>
        <taxon>Terriglobales</taxon>
        <taxon>Acidobacteriaceae</taxon>
        <taxon>Edaphobacter</taxon>
    </lineage>
</organism>
<dbReference type="AlphaFoldDB" id="A0A428MKQ2"/>
<dbReference type="Proteomes" id="UP000269669">
    <property type="component" value="Unassembled WGS sequence"/>
</dbReference>
<comment type="caution">
    <text evidence="1">The sequence shown here is derived from an EMBL/GenBank/DDBJ whole genome shotgun (WGS) entry which is preliminary data.</text>
</comment>
<accession>A0A428MKQ2</accession>
<dbReference type="OrthoDB" id="9841005at2"/>
<proteinExistence type="predicted"/>
<sequence length="91" mass="10165">MPVFVCKLSHKDLSHRLIATCTVVGEEHGYETHQREFENAAQAAKALSEAGIGRDRCGPIPEDAKPDWSCTFEISHNEAQKFDVLHVDSEE</sequence>